<dbReference type="Gene3D" id="3.40.50.1820">
    <property type="entry name" value="alpha/beta hydrolase"/>
    <property type="match status" value="2"/>
</dbReference>
<feature type="region of interest" description="Disordered" evidence="3">
    <location>
        <begin position="110"/>
        <end position="134"/>
    </location>
</feature>
<sequence length="515" mass="55132">MVVANLKPSPMRSPFTRENLTLEDGVLVALDWQHRGADGTTELPEDAPLVVCAHGLGGDSTSTYLRVFAEVCRARGWRCVVYNRRGHARMSVLPSTASLATGAAGMSTDSLHADGSTSGRLHERDECNNSSSKLLADGERSGIDKLGACNIGASDVNSQSGDEDEGGYLARAATPADLDLSIALTAAAQASVTQSATAAAVGYNGAVSNSTITTAAAGDHSSSTGAPSPVAMAKATVKVAKVFPKHSDIEDMEEVVAHICRRFPAAPKVLVGFSAGSNLTVQYCGAVNTYPRNPFLAAVSISNAHNLMKATRLLKARPLSDALMTAFLQEKLHEGLADIRLMAERHGVRLDFRRLMSTCHFREFEELMICPIYGYASLDDYYREVSSGKDFQNVRLPLLSLANLDDPIIHPDMTEVAVEAARSNPHVISVVTQRGGHLGWQHGWACEPWMHQLVEQFVGEVFDMHFEKAGAKPGDLPTQALEAVEARRQHDSAAAGIGPGVDGLRQRRAPPSARV</sequence>
<dbReference type="PIRSF" id="PIRSF005211">
    <property type="entry name" value="Ab_hydro_YheT"/>
    <property type="match status" value="1"/>
</dbReference>
<dbReference type="PANTHER" id="PTHR10794">
    <property type="entry name" value="ABHYDROLASE DOMAIN-CONTAINING PROTEIN"/>
    <property type="match status" value="1"/>
</dbReference>
<evidence type="ECO:0000256" key="1">
    <source>
        <dbReference type="ARBA" id="ARBA00010884"/>
    </source>
</evidence>
<dbReference type="GO" id="GO:0047372">
    <property type="term" value="F:monoacylglycerol lipase activity"/>
    <property type="evidence" value="ECO:0007669"/>
    <property type="project" value="TreeGrafter"/>
</dbReference>
<dbReference type="AlphaFoldDB" id="A0A836BAG4"/>
<gene>
    <name evidence="4" type="ORF">HYH02_002866</name>
</gene>
<dbReference type="InterPro" id="IPR012020">
    <property type="entry name" value="ABHD4"/>
</dbReference>
<dbReference type="InterPro" id="IPR029058">
    <property type="entry name" value="AB_hydrolase_fold"/>
</dbReference>
<dbReference type="Proteomes" id="UP000613740">
    <property type="component" value="Unassembled WGS sequence"/>
</dbReference>
<dbReference type="EMBL" id="JAEHOD010000005">
    <property type="protein sequence ID" value="KAG2452632.1"/>
    <property type="molecule type" value="Genomic_DNA"/>
</dbReference>
<feature type="region of interest" description="Disordered" evidence="3">
    <location>
        <begin position="487"/>
        <end position="515"/>
    </location>
</feature>
<keyword evidence="5" id="KW-1185">Reference proteome</keyword>
<feature type="compositionally biased region" description="Polar residues" evidence="3">
    <location>
        <begin position="110"/>
        <end position="119"/>
    </location>
</feature>
<reference evidence="4" key="1">
    <citation type="journal article" date="2020" name="bioRxiv">
        <title>Comparative genomics of Chlamydomonas.</title>
        <authorList>
            <person name="Craig R.J."/>
            <person name="Hasan A.R."/>
            <person name="Ness R.W."/>
            <person name="Keightley P.D."/>
        </authorList>
    </citation>
    <scope>NUCLEOTIDE SEQUENCE</scope>
    <source>
        <strain evidence="4">CCAP 11/173</strain>
    </source>
</reference>
<dbReference type="InterPro" id="IPR050960">
    <property type="entry name" value="AB_hydrolase_4_sf"/>
</dbReference>
<comment type="similarity">
    <text evidence="1">Belongs to the AB hydrolase superfamily. AB hydrolase 4 family.</text>
</comment>
<proteinExistence type="inferred from homology"/>
<evidence type="ECO:0000256" key="2">
    <source>
        <dbReference type="PIRSR" id="PIRSR005211-1"/>
    </source>
</evidence>
<protein>
    <recommendedName>
        <fullName evidence="6">AB hydrolase-1 domain-containing protein</fullName>
    </recommendedName>
</protein>
<evidence type="ECO:0008006" key="6">
    <source>
        <dbReference type="Google" id="ProtNLM"/>
    </source>
</evidence>
<accession>A0A836BAG4</accession>
<comment type="caution">
    <text evidence="4">The sequence shown here is derived from an EMBL/GenBank/DDBJ whole genome shotgun (WGS) entry which is preliminary data.</text>
</comment>
<feature type="active site" description="Charge relay system" evidence="2">
    <location>
        <position position="406"/>
    </location>
</feature>
<dbReference type="OrthoDB" id="247542at2759"/>
<evidence type="ECO:0000313" key="5">
    <source>
        <dbReference type="Proteomes" id="UP000613740"/>
    </source>
</evidence>
<name>A0A836BAG4_9CHLO</name>
<dbReference type="GO" id="GO:0034338">
    <property type="term" value="F:short-chain carboxylesterase activity"/>
    <property type="evidence" value="ECO:0007669"/>
    <property type="project" value="TreeGrafter"/>
</dbReference>
<dbReference type="PANTHER" id="PTHR10794:SF84">
    <property type="entry name" value="ESTERASE_LIPASE_THIOESTERASE FAMILY PROTEIN"/>
    <property type="match status" value="1"/>
</dbReference>
<organism evidence="4 5">
    <name type="scientific">Chlamydomonas schloesseri</name>
    <dbReference type="NCBI Taxonomy" id="2026947"/>
    <lineage>
        <taxon>Eukaryota</taxon>
        <taxon>Viridiplantae</taxon>
        <taxon>Chlorophyta</taxon>
        <taxon>core chlorophytes</taxon>
        <taxon>Chlorophyceae</taxon>
        <taxon>CS clade</taxon>
        <taxon>Chlamydomonadales</taxon>
        <taxon>Chlamydomonadaceae</taxon>
        <taxon>Chlamydomonas</taxon>
    </lineage>
</organism>
<evidence type="ECO:0000313" key="4">
    <source>
        <dbReference type="EMBL" id="KAG2452632.1"/>
    </source>
</evidence>
<feature type="active site" description="Charge relay system" evidence="2">
    <location>
        <position position="437"/>
    </location>
</feature>
<evidence type="ECO:0000256" key="3">
    <source>
        <dbReference type="SAM" id="MobiDB-lite"/>
    </source>
</evidence>
<feature type="active site" description="Charge relay system" evidence="2">
    <location>
        <position position="274"/>
    </location>
</feature>
<dbReference type="SUPFAM" id="SSF53474">
    <property type="entry name" value="alpha/beta-Hydrolases"/>
    <property type="match status" value="1"/>
</dbReference>